<name>A0A367J719_RHIAZ</name>
<keyword evidence="2" id="KW-1185">Reference proteome</keyword>
<accession>A0A367J719</accession>
<protein>
    <submittedName>
        <fullName evidence="1">Uncharacterized protein</fullName>
    </submittedName>
</protein>
<dbReference type="EMBL" id="PJQL01002028">
    <property type="protein sequence ID" value="RCH85728.1"/>
    <property type="molecule type" value="Genomic_DNA"/>
</dbReference>
<proteinExistence type="predicted"/>
<organism evidence="1 2">
    <name type="scientific">Rhizopus azygosporus</name>
    <name type="common">Rhizopus microsporus var. azygosporus</name>
    <dbReference type="NCBI Taxonomy" id="86630"/>
    <lineage>
        <taxon>Eukaryota</taxon>
        <taxon>Fungi</taxon>
        <taxon>Fungi incertae sedis</taxon>
        <taxon>Mucoromycota</taxon>
        <taxon>Mucoromycotina</taxon>
        <taxon>Mucoromycetes</taxon>
        <taxon>Mucorales</taxon>
        <taxon>Mucorineae</taxon>
        <taxon>Rhizopodaceae</taxon>
        <taxon>Rhizopus</taxon>
    </lineage>
</organism>
<reference evidence="1 2" key="1">
    <citation type="journal article" date="2018" name="G3 (Bethesda)">
        <title>Phylogenetic and Phylogenomic Definition of Rhizopus Species.</title>
        <authorList>
            <person name="Gryganskyi A.P."/>
            <person name="Golan J."/>
            <person name="Dolatabadi S."/>
            <person name="Mondo S."/>
            <person name="Robb S."/>
            <person name="Idnurm A."/>
            <person name="Muszewska A."/>
            <person name="Steczkiewicz K."/>
            <person name="Masonjones S."/>
            <person name="Liao H.L."/>
            <person name="Gajdeczka M.T."/>
            <person name="Anike F."/>
            <person name="Vuek A."/>
            <person name="Anishchenko I.M."/>
            <person name="Voigt K."/>
            <person name="de Hoog G.S."/>
            <person name="Smith M.E."/>
            <person name="Heitman J."/>
            <person name="Vilgalys R."/>
            <person name="Stajich J.E."/>
        </authorList>
    </citation>
    <scope>NUCLEOTIDE SEQUENCE [LARGE SCALE GENOMIC DNA]</scope>
    <source>
        <strain evidence="1 2">CBS 357.93</strain>
    </source>
</reference>
<dbReference type="OrthoDB" id="2289902at2759"/>
<dbReference type="Proteomes" id="UP000252139">
    <property type="component" value="Unassembled WGS sequence"/>
</dbReference>
<dbReference type="AlphaFoldDB" id="A0A367J719"/>
<comment type="caution">
    <text evidence="1">The sequence shown here is derived from an EMBL/GenBank/DDBJ whole genome shotgun (WGS) entry which is preliminary data.</text>
</comment>
<evidence type="ECO:0000313" key="1">
    <source>
        <dbReference type="EMBL" id="RCH85728.1"/>
    </source>
</evidence>
<evidence type="ECO:0000313" key="2">
    <source>
        <dbReference type="Proteomes" id="UP000252139"/>
    </source>
</evidence>
<gene>
    <name evidence="1" type="ORF">CU097_004742</name>
</gene>
<sequence>MSNGRALDNNKAIFGKQQTIAAVEHADKTTTASKKKKLPELIEEQLSVEDVPDFSMNDMNVIEDLFFTEDTLKEFIEKHFKNSSNERKQKQKDYSELLEELPEEIRDLLIKDIDHEADEAVNKEYNHAVNIHQYNKTLRPNTANSCYIDAIFELLWYSVMPHFEEVILSNFDPHNKFDSILKTSYKWHRSNTDDGRNRASYSLRKFVWENKINNRDKGF</sequence>